<protein>
    <submittedName>
        <fullName evidence="1">Uncharacterized protein</fullName>
    </submittedName>
</protein>
<dbReference type="EMBL" id="JAOYFB010000039">
    <property type="protein sequence ID" value="KAK4031026.1"/>
    <property type="molecule type" value="Genomic_DNA"/>
</dbReference>
<dbReference type="Proteomes" id="UP001234178">
    <property type="component" value="Unassembled WGS sequence"/>
</dbReference>
<name>A0ABR0B0W6_9CRUS</name>
<reference evidence="1 2" key="1">
    <citation type="journal article" date="2023" name="Nucleic Acids Res.">
        <title>The hologenome of Daphnia magna reveals possible DNA methylation and microbiome-mediated evolution of the host genome.</title>
        <authorList>
            <person name="Chaturvedi A."/>
            <person name="Li X."/>
            <person name="Dhandapani V."/>
            <person name="Marshall H."/>
            <person name="Kissane S."/>
            <person name="Cuenca-Cambronero M."/>
            <person name="Asole G."/>
            <person name="Calvet F."/>
            <person name="Ruiz-Romero M."/>
            <person name="Marangio P."/>
            <person name="Guigo R."/>
            <person name="Rago D."/>
            <person name="Mirbahai L."/>
            <person name="Eastwood N."/>
            <person name="Colbourne J.K."/>
            <person name="Zhou J."/>
            <person name="Mallon E."/>
            <person name="Orsini L."/>
        </authorList>
    </citation>
    <scope>NUCLEOTIDE SEQUENCE [LARGE SCALE GENOMIC DNA]</scope>
    <source>
        <strain evidence="1">LRV0_1</strain>
    </source>
</reference>
<evidence type="ECO:0000313" key="1">
    <source>
        <dbReference type="EMBL" id="KAK4031026.1"/>
    </source>
</evidence>
<organism evidence="1 2">
    <name type="scientific">Daphnia magna</name>
    <dbReference type="NCBI Taxonomy" id="35525"/>
    <lineage>
        <taxon>Eukaryota</taxon>
        <taxon>Metazoa</taxon>
        <taxon>Ecdysozoa</taxon>
        <taxon>Arthropoda</taxon>
        <taxon>Crustacea</taxon>
        <taxon>Branchiopoda</taxon>
        <taxon>Diplostraca</taxon>
        <taxon>Cladocera</taxon>
        <taxon>Anomopoda</taxon>
        <taxon>Daphniidae</taxon>
        <taxon>Daphnia</taxon>
    </lineage>
</organism>
<sequence>MNSNYPSGSLSDPIEFNLNLIPTSSGTSLNHSRPSTSISSLNYLLSEFEKNQKWLTTDGINGALEKFEAL</sequence>
<evidence type="ECO:0000313" key="2">
    <source>
        <dbReference type="Proteomes" id="UP001234178"/>
    </source>
</evidence>
<gene>
    <name evidence="1" type="ORF">OUZ56_024537</name>
</gene>
<keyword evidence="2" id="KW-1185">Reference proteome</keyword>
<comment type="caution">
    <text evidence="1">The sequence shown here is derived from an EMBL/GenBank/DDBJ whole genome shotgun (WGS) entry which is preliminary data.</text>
</comment>
<accession>A0ABR0B0W6</accession>
<proteinExistence type="predicted"/>